<keyword evidence="3" id="KW-1003">Cell membrane</keyword>
<dbReference type="STRING" id="1161919.EPIR_2693"/>
<dbReference type="InterPro" id="IPR011701">
    <property type="entry name" value="MFS"/>
</dbReference>
<feature type="transmembrane region" description="Helical" evidence="7">
    <location>
        <begin position="374"/>
        <end position="395"/>
    </location>
</feature>
<feature type="transmembrane region" description="Helical" evidence="7">
    <location>
        <begin position="251"/>
        <end position="271"/>
    </location>
</feature>
<dbReference type="Proteomes" id="UP000018217">
    <property type="component" value="Unassembled WGS sequence"/>
</dbReference>
<dbReference type="PANTHER" id="PTHR23517:SF3">
    <property type="entry name" value="INTEGRAL MEMBRANE TRANSPORT PROTEIN"/>
    <property type="match status" value="1"/>
</dbReference>
<keyword evidence="4 7" id="KW-0812">Transmembrane</keyword>
<accession>V5ZAW9</accession>
<feature type="transmembrane region" description="Helical" evidence="7">
    <location>
        <begin position="307"/>
        <end position="332"/>
    </location>
</feature>
<feature type="transmembrane region" description="Helical" evidence="7">
    <location>
        <begin position="84"/>
        <end position="101"/>
    </location>
</feature>
<sequence length="405" mass="45299">MQLNNGKIVGQLIAVHKNCGKELAGTFFVRLIYFISWPYMVIVFQQDYGLNELETGFLLFMATLTAFFSTQVAGSAIDRGRLKTIYMLASLLLAAGIALLLTHRLSAAIVGLNLLVLATRCLETGFKVTLSDRARREIVEMAHNTRYYYVNIGGALAPTIVALTGLHNRVFLLYGCLILALLIGLYTLFYGSGIRQSAAKKNLFASLAAIRQDKTFLQLCLFSILFYMVMASNDTVLLMLLSQHFSQKDALHYYASIQVVNTLMVLLLYFPINHFMLRFDLRARVFIALGIIISSQMMIYFNLLQNGYLMVIFALIFTSGEIIAISSSNYALELLTPDEHKGAYFSFYNIYMTGMALAPLVGGAFLKLGVGDSYYLFMSVILLIASFIFNLIFTAGRFSLQTESR</sequence>
<dbReference type="EMBL" id="CAHS01000016">
    <property type="protein sequence ID" value="CCG88056.1"/>
    <property type="molecule type" value="Genomic_DNA"/>
</dbReference>
<dbReference type="Gene3D" id="1.20.1250.20">
    <property type="entry name" value="MFS general substrate transporter like domains"/>
    <property type="match status" value="1"/>
</dbReference>
<reference evidence="8 9" key="1">
    <citation type="journal article" date="2013" name="Syst. Appl. Microbiol.">
        <title>Phylogenetic position and virulence apparatus of the pear flower necrosis pathogen Erwinia piriflorinigrans CFBP 5888T as assessed by comparative genomics.</title>
        <authorList>
            <person name="Smits T.H."/>
            <person name="Rezzonico F."/>
            <person name="Lopez M.M."/>
            <person name="Blom J."/>
            <person name="Goesmann A."/>
            <person name="Frey J.E."/>
            <person name="Duffy B."/>
        </authorList>
    </citation>
    <scope>NUCLEOTIDE SEQUENCE [LARGE SCALE GENOMIC DNA]</scope>
    <source>
        <strain evidence="9">CFBP5888</strain>
    </source>
</reference>
<gene>
    <name evidence="8" type="primary">ydeE</name>
    <name evidence="8" type="ORF">EPIR_2693</name>
</gene>
<evidence type="ECO:0000256" key="6">
    <source>
        <dbReference type="ARBA" id="ARBA00023136"/>
    </source>
</evidence>
<protein>
    <submittedName>
        <fullName evidence="8">Putative MFS-type transporter yqjV</fullName>
    </submittedName>
</protein>
<keyword evidence="5 7" id="KW-1133">Transmembrane helix</keyword>
<feature type="transmembrane region" description="Helical" evidence="7">
    <location>
        <begin position="57"/>
        <end position="77"/>
    </location>
</feature>
<dbReference type="GO" id="GO:0022857">
    <property type="term" value="F:transmembrane transporter activity"/>
    <property type="evidence" value="ECO:0007669"/>
    <property type="project" value="InterPro"/>
</dbReference>
<evidence type="ECO:0000313" key="9">
    <source>
        <dbReference type="Proteomes" id="UP000018217"/>
    </source>
</evidence>
<dbReference type="AlphaFoldDB" id="V5ZAW9"/>
<evidence type="ECO:0000256" key="4">
    <source>
        <dbReference type="ARBA" id="ARBA00022692"/>
    </source>
</evidence>
<proteinExistence type="predicted"/>
<dbReference type="GO" id="GO:0005886">
    <property type="term" value="C:plasma membrane"/>
    <property type="evidence" value="ECO:0007669"/>
    <property type="project" value="UniProtKB-SubCell"/>
</dbReference>
<dbReference type="RefSeq" id="WP_023655832.1">
    <property type="nucleotide sequence ID" value="NZ_CAHS01000016.1"/>
</dbReference>
<feature type="transmembrane region" description="Helical" evidence="7">
    <location>
        <begin position="147"/>
        <end position="166"/>
    </location>
</feature>
<evidence type="ECO:0000256" key="5">
    <source>
        <dbReference type="ARBA" id="ARBA00022989"/>
    </source>
</evidence>
<dbReference type="InterPro" id="IPR050171">
    <property type="entry name" value="MFS_Transporters"/>
</dbReference>
<dbReference type="PANTHER" id="PTHR23517">
    <property type="entry name" value="RESISTANCE PROTEIN MDTM, PUTATIVE-RELATED-RELATED"/>
    <property type="match status" value="1"/>
</dbReference>
<evidence type="ECO:0000256" key="1">
    <source>
        <dbReference type="ARBA" id="ARBA00004651"/>
    </source>
</evidence>
<evidence type="ECO:0000256" key="3">
    <source>
        <dbReference type="ARBA" id="ARBA00022475"/>
    </source>
</evidence>
<evidence type="ECO:0000313" key="8">
    <source>
        <dbReference type="EMBL" id="CCG88056.1"/>
    </source>
</evidence>
<name>V5ZAW9_9GAMM</name>
<evidence type="ECO:0000256" key="7">
    <source>
        <dbReference type="SAM" id="Phobius"/>
    </source>
</evidence>
<evidence type="ECO:0000256" key="2">
    <source>
        <dbReference type="ARBA" id="ARBA00022448"/>
    </source>
</evidence>
<dbReference type="InterPro" id="IPR036259">
    <property type="entry name" value="MFS_trans_sf"/>
</dbReference>
<feature type="transmembrane region" description="Helical" evidence="7">
    <location>
        <begin position="172"/>
        <end position="194"/>
    </location>
</feature>
<feature type="transmembrane region" description="Helical" evidence="7">
    <location>
        <begin position="107"/>
        <end position="126"/>
    </location>
</feature>
<dbReference type="SUPFAM" id="SSF103473">
    <property type="entry name" value="MFS general substrate transporter"/>
    <property type="match status" value="1"/>
</dbReference>
<feature type="transmembrane region" description="Helical" evidence="7">
    <location>
        <begin position="344"/>
        <end position="368"/>
    </location>
</feature>
<keyword evidence="6 7" id="KW-0472">Membrane</keyword>
<dbReference type="Pfam" id="PF07690">
    <property type="entry name" value="MFS_1"/>
    <property type="match status" value="1"/>
</dbReference>
<organism evidence="8 9">
    <name type="scientific">Erwinia piriflorinigrans CFBP 5888</name>
    <dbReference type="NCBI Taxonomy" id="1161919"/>
    <lineage>
        <taxon>Bacteria</taxon>
        <taxon>Pseudomonadati</taxon>
        <taxon>Pseudomonadota</taxon>
        <taxon>Gammaproteobacteria</taxon>
        <taxon>Enterobacterales</taxon>
        <taxon>Erwiniaceae</taxon>
        <taxon>Erwinia</taxon>
    </lineage>
</organism>
<feature type="transmembrane region" description="Helical" evidence="7">
    <location>
        <begin position="27"/>
        <end position="45"/>
    </location>
</feature>
<feature type="transmembrane region" description="Helical" evidence="7">
    <location>
        <begin position="215"/>
        <end position="231"/>
    </location>
</feature>
<comment type="caution">
    <text evidence="8">The sequence shown here is derived from an EMBL/GenBank/DDBJ whole genome shotgun (WGS) entry which is preliminary data.</text>
</comment>
<keyword evidence="2" id="KW-0813">Transport</keyword>
<comment type="subcellular location">
    <subcellularLocation>
        <location evidence="1">Cell membrane</location>
        <topology evidence="1">Multi-pass membrane protein</topology>
    </subcellularLocation>
</comment>
<keyword evidence="9" id="KW-1185">Reference proteome</keyword>
<feature type="transmembrane region" description="Helical" evidence="7">
    <location>
        <begin position="283"/>
        <end position="301"/>
    </location>
</feature>